<feature type="binding site" description="axial binding residue" evidence="14">
    <location>
        <position position="437"/>
    </location>
    <ligand>
        <name>heme</name>
        <dbReference type="ChEBI" id="CHEBI:30413"/>
    </ligand>
    <ligandPart>
        <name>Fe</name>
        <dbReference type="ChEBI" id="CHEBI:18248"/>
    </ligandPart>
</feature>
<evidence type="ECO:0008006" key="17">
    <source>
        <dbReference type="Google" id="ProtNLM"/>
    </source>
</evidence>
<keyword evidence="11 14" id="KW-0408">Iron</keyword>
<evidence type="ECO:0000313" key="16">
    <source>
        <dbReference type="Proteomes" id="UP001153620"/>
    </source>
</evidence>
<evidence type="ECO:0000256" key="3">
    <source>
        <dbReference type="ARBA" id="ARBA00004174"/>
    </source>
</evidence>
<dbReference type="InterPro" id="IPR001128">
    <property type="entry name" value="Cyt_P450"/>
</dbReference>
<dbReference type="EMBL" id="OU895879">
    <property type="protein sequence ID" value="CAG9806630.1"/>
    <property type="molecule type" value="Genomic_DNA"/>
</dbReference>
<evidence type="ECO:0000256" key="11">
    <source>
        <dbReference type="ARBA" id="ARBA00023004"/>
    </source>
</evidence>
<sequence>MYIKEIAVFLVVFLAAKYFWRKRRFFYLASKIPRSNFDFSWKGIYEFLTADSKKIFEQIYGSVKGMDGIAKTWLGPVLFVIANDPEDVKIIWNSKECYDKPYFVKFPGIYEGSLFGSIHAWQTHRKILDPYFGNQKLKNFLPIFDEKSKVLTRKVGEMLGKGEFDVFHYMTALTLETILNAMELNVDIQNLEVKVRDLTIKGLERASKVVTKRIVSFWLHPDFIYKRTKYFVAEMKAKSHSAFTYVDDVIENIRQNIDSGEEVNIKPTSFMRALLDSKHDLPREEIVDEIRTLLIAVNTSALAMSSSLLLLAMHKDAQNKIIAELHDVLGKSPNAPFIDFEKLSQLQYTEMVINETMRLMPVVPFVARRVENEVAVTKGYIIPADANVFVPIYGIHRNKSIWGEDADQFRPERFEKENFQKIHPYAFIPFTKGPRMCLGYRYAMALMKVQLANFLMQYEVDTSLKYEELEFELNITLNVCQGLRISIKERK</sequence>
<accession>A0A9N9WUK6</accession>
<comment type="subcellular location">
    <subcellularLocation>
        <location evidence="4">Endoplasmic reticulum membrane</location>
        <topology evidence="4">Peripheral membrane protein</topology>
    </subcellularLocation>
    <subcellularLocation>
        <location evidence="3">Microsome membrane</location>
        <topology evidence="3">Peripheral membrane protein</topology>
    </subcellularLocation>
</comment>
<evidence type="ECO:0000256" key="13">
    <source>
        <dbReference type="ARBA" id="ARBA00023136"/>
    </source>
</evidence>
<keyword evidence="9" id="KW-0492">Microsome</keyword>
<name>A0A9N9WUK6_9DIPT</name>
<dbReference type="PRINTS" id="PR00463">
    <property type="entry name" value="EP450I"/>
</dbReference>
<dbReference type="InterPro" id="IPR002401">
    <property type="entry name" value="Cyt_P450_E_grp-I"/>
</dbReference>
<evidence type="ECO:0000256" key="14">
    <source>
        <dbReference type="PIRSR" id="PIRSR602401-1"/>
    </source>
</evidence>
<dbReference type="GO" id="GO:0020037">
    <property type="term" value="F:heme binding"/>
    <property type="evidence" value="ECO:0007669"/>
    <property type="project" value="InterPro"/>
</dbReference>
<dbReference type="GO" id="GO:0016705">
    <property type="term" value="F:oxidoreductase activity, acting on paired donors, with incorporation or reduction of molecular oxygen"/>
    <property type="evidence" value="ECO:0007669"/>
    <property type="project" value="InterPro"/>
</dbReference>
<evidence type="ECO:0000256" key="10">
    <source>
        <dbReference type="ARBA" id="ARBA00023002"/>
    </source>
</evidence>
<evidence type="ECO:0000256" key="12">
    <source>
        <dbReference type="ARBA" id="ARBA00023033"/>
    </source>
</evidence>
<gene>
    <name evidence="15" type="ORF">CHIRRI_LOCUS9485</name>
</gene>
<dbReference type="PRINTS" id="PR00385">
    <property type="entry name" value="P450"/>
</dbReference>
<dbReference type="GO" id="GO:0005789">
    <property type="term" value="C:endoplasmic reticulum membrane"/>
    <property type="evidence" value="ECO:0007669"/>
    <property type="project" value="UniProtKB-SubCell"/>
</dbReference>
<evidence type="ECO:0000256" key="6">
    <source>
        <dbReference type="ARBA" id="ARBA00022617"/>
    </source>
</evidence>
<dbReference type="SUPFAM" id="SSF48264">
    <property type="entry name" value="Cytochrome P450"/>
    <property type="match status" value="1"/>
</dbReference>
<reference evidence="15" key="2">
    <citation type="submission" date="2022-10" db="EMBL/GenBank/DDBJ databases">
        <authorList>
            <consortium name="ENA_rothamsted_submissions"/>
            <consortium name="culmorum"/>
            <person name="King R."/>
        </authorList>
    </citation>
    <scope>NUCLEOTIDE SEQUENCE</scope>
</reference>
<evidence type="ECO:0000256" key="1">
    <source>
        <dbReference type="ARBA" id="ARBA00001971"/>
    </source>
</evidence>
<dbReference type="OrthoDB" id="1470350at2759"/>
<dbReference type="PANTHER" id="PTHR24291">
    <property type="entry name" value="CYTOCHROME P450 FAMILY 4"/>
    <property type="match status" value="1"/>
</dbReference>
<evidence type="ECO:0000256" key="9">
    <source>
        <dbReference type="ARBA" id="ARBA00022848"/>
    </source>
</evidence>
<dbReference type="Gene3D" id="1.10.630.10">
    <property type="entry name" value="Cytochrome P450"/>
    <property type="match status" value="1"/>
</dbReference>
<keyword evidence="12" id="KW-0503">Monooxygenase</keyword>
<keyword evidence="8" id="KW-0256">Endoplasmic reticulum</keyword>
<dbReference type="AlphaFoldDB" id="A0A9N9WUK6"/>
<keyword evidence="16" id="KW-1185">Reference proteome</keyword>
<reference evidence="15" key="1">
    <citation type="submission" date="2022-01" db="EMBL/GenBank/DDBJ databases">
        <authorList>
            <person name="King R."/>
        </authorList>
    </citation>
    <scope>NUCLEOTIDE SEQUENCE</scope>
</reference>
<comment type="cofactor">
    <cofactor evidence="1 14">
        <name>heme</name>
        <dbReference type="ChEBI" id="CHEBI:30413"/>
    </cofactor>
</comment>
<evidence type="ECO:0000313" key="15">
    <source>
        <dbReference type="EMBL" id="CAG9806630.1"/>
    </source>
</evidence>
<protein>
    <recommendedName>
        <fullName evidence="17">Cytochrome P450</fullName>
    </recommendedName>
</protein>
<dbReference type="GO" id="GO:0004497">
    <property type="term" value="F:monooxygenase activity"/>
    <property type="evidence" value="ECO:0007669"/>
    <property type="project" value="UniProtKB-KW"/>
</dbReference>
<dbReference type="GO" id="GO:0005506">
    <property type="term" value="F:iron ion binding"/>
    <property type="evidence" value="ECO:0007669"/>
    <property type="project" value="InterPro"/>
</dbReference>
<keyword evidence="10" id="KW-0560">Oxidoreductase</keyword>
<keyword evidence="13" id="KW-0472">Membrane</keyword>
<dbReference type="InterPro" id="IPR050196">
    <property type="entry name" value="Cytochrome_P450_Monoox"/>
</dbReference>
<comment type="similarity">
    <text evidence="5">Belongs to the cytochrome P450 family.</text>
</comment>
<dbReference type="Proteomes" id="UP001153620">
    <property type="component" value="Chromosome 3"/>
</dbReference>
<keyword evidence="7 14" id="KW-0479">Metal-binding</keyword>
<dbReference type="Pfam" id="PF00067">
    <property type="entry name" value="p450"/>
    <property type="match status" value="1"/>
</dbReference>
<dbReference type="PANTHER" id="PTHR24291:SF189">
    <property type="entry name" value="CYTOCHROME P450 4C3-RELATED"/>
    <property type="match status" value="1"/>
</dbReference>
<evidence type="ECO:0000256" key="8">
    <source>
        <dbReference type="ARBA" id="ARBA00022824"/>
    </source>
</evidence>
<organism evidence="15 16">
    <name type="scientific">Chironomus riparius</name>
    <dbReference type="NCBI Taxonomy" id="315576"/>
    <lineage>
        <taxon>Eukaryota</taxon>
        <taxon>Metazoa</taxon>
        <taxon>Ecdysozoa</taxon>
        <taxon>Arthropoda</taxon>
        <taxon>Hexapoda</taxon>
        <taxon>Insecta</taxon>
        <taxon>Pterygota</taxon>
        <taxon>Neoptera</taxon>
        <taxon>Endopterygota</taxon>
        <taxon>Diptera</taxon>
        <taxon>Nematocera</taxon>
        <taxon>Chironomoidea</taxon>
        <taxon>Chironomidae</taxon>
        <taxon>Chironominae</taxon>
        <taxon>Chironomus</taxon>
    </lineage>
</organism>
<comment type="function">
    <text evidence="2">May be involved in the metabolism of insect hormones and in the breakdown of synthetic insecticides.</text>
</comment>
<evidence type="ECO:0000256" key="2">
    <source>
        <dbReference type="ARBA" id="ARBA00003690"/>
    </source>
</evidence>
<evidence type="ECO:0000256" key="4">
    <source>
        <dbReference type="ARBA" id="ARBA00004406"/>
    </source>
</evidence>
<evidence type="ECO:0000256" key="7">
    <source>
        <dbReference type="ARBA" id="ARBA00022723"/>
    </source>
</evidence>
<evidence type="ECO:0000256" key="5">
    <source>
        <dbReference type="ARBA" id="ARBA00010617"/>
    </source>
</evidence>
<keyword evidence="6 14" id="KW-0349">Heme</keyword>
<dbReference type="InterPro" id="IPR036396">
    <property type="entry name" value="Cyt_P450_sf"/>
</dbReference>
<proteinExistence type="inferred from homology"/>